<evidence type="ECO:0000313" key="2">
    <source>
        <dbReference type="Proteomes" id="UP000245910"/>
    </source>
</evidence>
<keyword evidence="2" id="KW-1185">Reference proteome</keyword>
<sequence>MLVTCGVLQHQALMTSDSYHIYQEMRAKPCMFHSFSTAKARQRGVVMKFPITPRQMLK</sequence>
<dbReference type="AlphaFoldDB" id="A0A2L2TJA8"/>
<reference evidence="2" key="1">
    <citation type="submission" date="2014-10" db="EMBL/GenBank/DDBJ databases">
        <authorList>
            <person name="King R."/>
        </authorList>
    </citation>
    <scope>NUCLEOTIDE SEQUENCE [LARGE SCALE GENOMIC DNA]</scope>
    <source>
        <strain evidence="2">A3/5</strain>
    </source>
</reference>
<dbReference type="EMBL" id="LN649232">
    <property type="protein sequence ID" value="CEI40449.1"/>
    <property type="molecule type" value="Genomic_DNA"/>
</dbReference>
<evidence type="ECO:0000313" key="1">
    <source>
        <dbReference type="EMBL" id="CEI40449.1"/>
    </source>
</evidence>
<organism evidence="1 2">
    <name type="scientific">Fusarium venenatum</name>
    <dbReference type="NCBI Taxonomy" id="56646"/>
    <lineage>
        <taxon>Eukaryota</taxon>
        <taxon>Fungi</taxon>
        <taxon>Dikarya</taxon>
        <taxon>Ascomycota</taxon>
        <taxon>Pezizomycotina</taxon>
        <taxon>Sordariomycetes</taxon>
        <taxon>Hypocreomycetidae</taxon>
        <taxon>Hypocreales</taxon>
        <taxon>Nectriaceae</taxon>
        <taxon>Fusarium</taxon>
    </lineage>
</organism>
<name>A0A2L2TJA8_9HYPO</name>
<accession>A0A2L2TJA8</accession>
<protein>
    <submittedName>
        <fullName evidence="1">Uncharacterized protein</fullName>
    </submittedName>
</protein>
<proteinExistence type="predicted"/>
<dbReference type="Proteomes" id="UP000245910">
    <property type="component" value="Chromosome IIII"/>
</dbReference>